<dbReference type="EMBL" id="BFAA01001315">
    <property type="protein sequence ID" value="GCB63479.1"/>
    <property type="molecule type" value="Genomic_DNA"/>
</dbReference>
<evidence type="ECO:0000313" key="2">
    <source>
        <dbReference type="Proteomes" id="UP000288216"/>
    </source>
</evidence>
<comment type="caution">
    <text evidence="1">The sequence shown here is derived from an EMBL/GenBank/DDBJ whole genome shotgun (WGS) entry which is preliminary data.</text>
</comment>
<proteinExistence type="predicted"/>
<evidence type="ECO:0000313" key="1">
    <source>
        <dbReference type="EMBL" id="GCB63479.1"/>
    </source>
</evidence>
<sequence>MSPQEAQHLLNKGAETRVDFDLRAELTHGVILPAKAPGKVSEVKAPTRLALNHCTSALSSENSTYCLGCRASRNGLTKVSGNLAVGQDELTGETKQT</sequence>
<protein>
    <submittedName>
        <fullName evidence="1">Uncharacterized protein</fullName>
    </submittedName>
</protein>
<dbReference type="AlphaFoldDB" id="A0A401NRK0"/>
<organism evidence="1 2">
    <name type="scientific">Scyliorhinus torazame</name>
    <name type="common">Cloudy catshark</name>
    <name type="synonym">Catulus torazame</name>
    <dbReference type="NCBI Taxonomy" id="75743"/>
    <lineage>
        <taxon>Eukaryota</taxon>
        <taxon>Metazoa</taxon>
        <taxon>Chordata</taxon>
        <taxon>Craniata</taxon>
        <taxon>Vertebrata</taxon>
        <taxon>Chondrichthyes</taxon>
        <taxon>Elasmobranchii</taxon>
        <taxon>Galeomorphii</taxon>
        <taxon>Galeoidea</taxon>
        <taxon>Carcharhiniformes</taxon>
        <taxon>Scyliorhinidae</taxon>
        <taxon>Scyliorhinus</taxon>
    </lineage>
</organism>
<keyword evidence="2" id="KW-1185">Reference proteome</keyword>
<accession>A0A401NRK0</accession>
<reference evidence="1 2" key="1">
    <citation type="journal article" date="2018" name="Nat. Ecol. Evol.">
        <title>Shark genomes provide insights into elasmobranch evolution and the origin of vertebrates.</title>
        <authorList>
            <person name="Hara Y"/>
            <person name="Yamaguchi K"/>
            <person name="Onimaru K"/>
            <person name="Kadota M"/>
            <person name="Koyanagi M"/>
            <person name="Keeley SD"/>
            <person name="Tatsumi K"/>
            <person name="Tanaka K"/>
            <person name="Motone F"/>
            <person name="Kageyama Y"/>
            <person name="Nozu R"/>
            <person name="Adachi N"/>
            <person name="Nishimura O"/>
            <person name="Nakagawa R"/>
            <person name="Tanegashima C"/>
            <person name="Kiyatake I"/>
            <person name="Matsumoto R"/>
            <person name="Murakumo K"/>
            <person name="Nishida K"/>
            <person name="Terakita A"/>
            <person name="Kuratani S"/>
            <person name="Sato K"/>
            <person name="Hyodo S Kuraku.S."/>
        </authorList>
    </citation>
    <scope>NUCLEOTIDE SEQUENCE [LARGE SCALE GENOMIC DNA]</scope>
</reference>
<name>A0A401NRK0_SCYTO</name>
<dbReference type="Proteomes" id="UP000288216">
    <property type="component" value="Unassembled WGS sequence"/>
</dbReference>
<gene>
    <name evidence="1" type="ORF">scyTo_0004426</name>
</gene>